<evidence type="ECO:0000256" key="6">
    <source>
        <dbReference type="ARBA" id="ARBA00022989"/>
    </source>
</evidence>
<evidence type="ECO:0000256" key="1">
    <source>
        <dbReference type="ARBA" id="ARBA00004651"/>
    </source>
</evidence>
<dbReference type="PROSITE" id="PS50883">
    <property type="entry name" value="EAL"/>
    <property type="match status" value="1"/>
</dbReference>
<evidence type="ECO:0000256" key="4">
    <source>
        <dbReference type="ARBA" id="ARBA00022597"/>
    </source>
</evidence>
<feature type="transmembrane region" description="Helical" evidence="8">
    <location>
        <begin position="132"/>
        <end position="158"/>
    </location>
</feature>
<feature type="transmembrane region" description="Helical" evidence="8">
    <location>
        <begin position="107"/>
        <end position="126"/>
    </location>
</feature>
<feature type="transmembrane region" description="Helical" evidence="8">
    <location>
        <begin position="31"/>
        <end position="50"/>
    </location>
</feature>
<evidence type="ECO:0000259" key="10">
    <source>
        <dbReference type="PROSITE" id="PS51105"/>
    </source>
</evidence>
<dbReference type="InterPro" id="IPR004501">
    <property type="entry name" value="PTS_EIIC_3"/>
</dbReference>
<keyword evidence="6 8" id="KW-1133">Transmembrane helix</keyword>
<dbReference type="PANTHER" id="PTHR33121:SF70">
    <property type="entry name" value="SIGNALING PROTEIN YKOW"/>
    <property type="match status" value="1"/>
</dbReference>
<evidence type="ECO:0000256" key="8">
    <source>
        <dbReference type="SAM" id="Phobius"/>
    </source>
</evidence>
<dbReference type="GO" id="GO:0009401">
    <property type="term" value="P:phosphoenolpyruvate-dependent sugar phosphotransferase system"/>
    <property type="evidence" value="ECO:0007669"/>
    <property type="project" value="InterPro"/>
</dbReference>
<dbReference type="Proteomes" id="UP000261758">
    <property type="component" value="Chromosome"/>
</dbReference>
<dbReference type="Gene3D" id="3.20.20.450">
    <property type="entry name" value="EAL domain"/>
    <property type="match status" value="1"/>
</dbReference>
<keyword evidence="4" id="KW-0762">Sugar transport</keyword>
<evidence type="ECO:0000256" key="5">
    <source>
        <dbReference type="ARBA" id="ARBA00022692"/>
    </source>
</evidence>
<keyword evidence="5 8" id="KW-0812">Transmembrane</keyword>
<feature type="domain" description="PTS EIIC type-3" evidence="10">
    <location>
        <begin position="8"/>
        <end position="415"/>
    </location>
</feature>
<dbReference type="SMART" id="SM00052">
    <property type="entry name" value="EAL"/>
    <property type="match status" value="1"/>
</dbReference>
<dbReference type="InterPro" id="IPR003352">
    <property type="entry name" value="PTS_EIIC"/>
</dbReference>
<evidence type="ECO:0000313" key="12">
    <source>
        <dbReference type="Proteomes" id="UP000261758"/>
    </source>
</evidence>
<dbReference type="EMBL" id="CP022759">
    <property type="protein sequence ID" value="AXV81532.1"/>
    <property type="molecule type" value="Genomic_DNA"/>
</dbReference>
<dbReference type="Pfam" id="PF02378">
    <property type="entry name" value="PTS_EIIC"/>
    <property type="match status" value="1"/>
</dbReference>
<evidence type="ECO:0000259" key="9">
    <source>
        <dbReference type="PROSITE" id="PS50883"/>
    </source>
</evidence>
<protein>
    <submittedName>
        <fullName evidence="11">PTS lactose transporter subunit IIC</fullName>
    </submittedName>
</protein>
<comment type="subcellular location">
    <subcellularLocation>
        <location evidence="1">Cell membrane</location>
        <topology evidence="1">Multi-pass membrane protein</topology>
    </subcellularLocation>
</comment>
<dbReference type="SUPFAM" id="SSF141868">
    <property type="entry name" value="EAL domain-like"/>
    <property type="match status" value="1"/>
</dbReference>
<feature type="transmembrane region" description="Helical" evidence="8">
    <location>
        <begin position="321"/>
        <end position="341"/>
    </location>
</feature>
<keyword evidence="3" id="KW-1003">Cell membrane</keyword>
<dbReference type="PROSITE" id="PS51105">
    <property type="entry name" value="PTS_EIIC_TYPE_3"/>
    <property type="match status" value="1"/>
</dbReference>
<feature type="transmembrane region" description="Helical" evidence="8">
    <location>
        <begin position="287"/>
        <end position="309"/>
    </location>
</feature>
<dbReference type="GO" id="GO:0071111">
    <property type="term" value="F:cyclic-guanylate-specific phosphodiesterase activity"/>
    <property type="evidence" value="ECO:0007669"/>
    <property type="project" value="InterPro"/>
</dbReference>
<feature type="transmembrane region" description="Helical" evidence="8">
    <location>
        <begin position="75"/>
        <end position="95"/>
    </location>
</feature>
<dbReference type="InterPro" id="IPR050706">
    <property type="entry name" value="Cyclic-di-GMP_PDE-like"/>
</dbReference>
<reference evidence="11 12" key="1">
    <citation type="submission" date="2017-08" db="EMBL/GenBank/DDBJ databases">
        <title>Genome sequences of Ralstonia solanacearum Species Complex (RSSC) isolated from Potato bacterial wilts in Korea.</title>
        <authorList>
            <person name="Cho H."/>
            <person name="Song E.-S."/>
            <person name="Lee Y.K."/>
            <person name="Lee S."/>
            <person name="Lee S.-W."/>
            <person name="Jo A."/>
            <person name="Kim J.-G."/>
            <person name="Hwang I."/>
        </authorList>
    </citation>
    <scope>NUCLEOTIDE SEQUENCE [LARGE SCALE GENOMIC DNA]</scope>
    <source>
        <strain evidence="11 12">T98</strain>
    </source>
</reference>
<feature type="transmembrane region" description="Helical" evidence="8">
    <location>
        <begin position="398"/>
        <end position="416"/>
    </location>
</feature>
<keyword evidence="2" id="KW-0813">Transport</keyword>
<dbReference type="PANTHER" id="PTHR33121">
    <property type="entry name" value="CYCLIC DI-GMP PHOSPHODIESTERASE PDEF"/>
    <property type="match status" value="1"/>
</dbReference>
<sequence length="736" mass="79959">MITRVPAPWLRLLTIVERIDRRPYFIAIRRGLALSLPLIMIGALALLLRYPPTAGLRRFLAASFGSRLDFFCDSLLTGTFGIGSLVALYGFADVLTHLHNQRAGHRLINPMVTVAVVVSCFFTLIAPNGDTALMASLSLGQGLFGALLVASLSGSLFFKLCSNRYLRIPLSHLSNDPLVSDVFTLMPASMLTILSFAALKATWAWAGWSNLVGALGTQLASPFSNTANSLLFGIVYETAAQALWLLGIHGPNTLYTIQQHVLDPAASANVAAVAGGGHPQFIFTYDFFSAFARMGGSGSTLSLILALLLASSTARGRKLALFMMVPALFNVNEPLLFGLPLVLNPVYAIPFLLAPAVQILIAYGAIVADLMPKTGYSIAWTTPALFSGYAATGSISGTLVQLLALAAGTAIYVPFVRMAEYLAMKKGQEVLASLLHITEAPETSLKAKRCLDLPGDEGRMAVALASDLEDALKTEGQIFLEFQPQVDCQTGRVFGAEALLRWQHSVLGRVAPPIIVTLADDIDQIDRLGLHILSLACHQRSAWRDVLPDDFVIAVNLSPRQLLDREFHRKVIDILHREHLPPSVLELEITESTVLRPDVNAIDNLKRLREIGVKIALDDFGMGHTSLHYLRELPLDKVKIDRSLADVGPGSVNEHIVRSIANLSRSLNLSMVVEGVENEQQLGRLWALGCDRFQGYFFSRPLAANVCLEFVLDANRGAGFRRSPIDSLPGLLAPLF</sequence>
<dbReference type="CDD" id="cd01948">
    <property type="entry name" value="EAL"/>
    <property type="match status" value="1"/>
</dbReference>
<organism evidence="11 12">
    <name type="scientific">Ralstonia solanacearum</name>
    <name type="common">Pseudomonas solanacearum</name>
    <dbReference type="NCBI Taxonomy" id="305"/>
    <lineage>
        <taxon>Bacteria</taxon>
        <taxon>Pseudomonadati</taxon>
        <taxon>Pseudomonadota</taxon>
        <taxon>Betaproteobacteria</taxon>
        <taxon>Burkholderiales</taxon>
        <taxon>Burkholderiaceae</taxon>
        <taxon>Ralstonia</taxon>
        <taxon>Ralstonia solanacearum species complex</taxon>
    </lineage>
</organism>
<dbReference type="GO" id="GO:0005886">
    <property type="term" value="C:plasma membrane"/>
    <property type="evidence" value="ECO:0007669"/>
    <property type="project" value="UniProtKB-SubCell"/>
</dbReference>
<name>A0AAD0SDY5_RALSL</name>
<dbReference type="InterPro" id="IPR001633">
    <property type="entry name" value="EAL_dom"/>
</dbReference>
<dbReference type="GO" id="GO:0008982">
    <property type="term" value="F:protein-N(PI)-phosphohistidine-sugar phosphotransferase activity"/>
    <property type="evidence" value="ECO:0007669"/>
    <property type="project" value="InterPro"/>
</dbReference>
<feature type="domain" description="EAL" evidence="9">
    <location>
        <begin position="461"/>
        <end position="715"/>
    </location>
</feature>
<accession>A0AAD0SDY5</accession>
<evidence type="ECO:0000256" key="7">
    <source>
        <dbReference type="ARBA" id="ARBA00023136"/>
    </source>
</evidence>
<keyword evidence="7 8" id="KW-0472">Membrane</keyword>
<dbReference type="InterPro" id="IPR035919">
    <property type="entry name" value="EAL_sf"/>
</dbReference>
<dbReference type="AlphaFoldDB" id="A0AAD0SDY5"/>
<feature type="transmembrane region" description="Helical" evidence="8">
    <location>
        <begin position="347"/>
        <end position="368"/>
    </location>
</feature>
<dbReference type="RefSeq" id="WP_013212487.1">
    <property type="nucleotide sequence ID" value="NZ_CP022759.1"/>
</dbReference>
<evidence type="ECO:0000256" key="3">
    <source>
        <dbReference type="ARBA" id="ARBA00022475"/>
    </source>
</evidence>
<evidence type="ECO:0000313" key="11">
    <source>
        <dbReference type="EMBL" id="AXV81532.1"/>
    </source>
</evidence>
<dbReference type="Pfam" id="PF00563">
    <property type="entry name" value="EAL"/>
    <property type="match status" value="1"/>
</dbReference>
<proteinExistence type="predicted"/>
<feature type="transmembrane region" description="Helical" evidence="8">
    <location>
        <begin position="178"/>
        <end position="199"/>
    </location>
</feature>
<gene>
    <name evidence="11" type="ORF">CJO77_08190</name>
</gene>
<evidence type="ECO:0000256" key="2">
    <source>
        <dbReference type="ARBA" id="ARBA00022448"/>
    </source>
</evidence>